<reference evidence="2" key="5">
    <citation type="journal article" date="2021" name="G3 (Bethesda)">
        <title>Aegilops tauschii genome assembly Aet v5.0 features greater sequence contiguity and improved annotation.</title>
        <authorList>
            <person name="Wang L."/>
            <person name="Zhu T."/>
            <person name="Rodriguez J.C."/>
            <person name="Deal K.R."/>
            <person name="Dubcovsky J."/>
            <person name="McGuire P.E."/>
            <person name="Lux T."/>
            <person name="Spannagl M."/>
            <person name="Mayer K.F.X."/>
            <person name="Baldrich P."/>
            <person name="Meyers B.C."/>
            <person name="Huo N."/>
            <person name="Gu Y.Q."/>
            <person name="Zhou H."/>
            <person name="Devos K.M."/>
            <person name="Bennetzen J.L."/>
            <person name="Unver T."/>
            <person name="Budak H."/>
            <person name="Gulick P.J."/>
            <person name="Galiba G."/>
            <person name="Kalapos B."/>
            <person name="Nelson D.R."/>
            <person name="Li P."/>
            <person name="You F.M."/>
            <person name="Luo M.C."/>
            <person name="Dvorak J."/>
        </authorList>
    </citation>
    <scope>NUCLEOTIDE SEQUENCE [LARGE SCALE GENOMIC DNA]</scope>
    <source>
        <strain evidence="2">cv. AL8/78</strain>
    </source>
</reference>
<evidence type="ECO:0000313" key="2">
    <source>
        <dbReference type="EnsemblPlants" id="AET3Gv21221800.25"/>
    </source>
</evidence>
<dbReference type="InterPro" id="IPR007122">
    <property type="entry name" value="Villin/Gelsolin"/>
</dbReference>
<accession>A0A453GVK7</accession>
<dbReference type="Gene3D" id="3.40.20.10">
    <property type="entry name" value="Severin"/>
    <property type="match status" value="1"/>
</dbReference>
<evidence type="ECO:0000313" key="3">
    <source>
        <dbReference type="Proteomes" id="UP000015105"/>
    </source>
</evidence>
<reference evidence="3" key="2">
    <citation type="journal article" date="2017" name="Nat. Plants">
        <title>The Aegilops tauschii genome reveals multiple impacts of transposons.</title>
        <authorList>
            <person name="Zhao G."/>
            <person name="Zou C."/>
            <person name="Li K."/>
            <person name="Wang K."/>
            <person name="Li T."/>
            <person name="Gao L."/>
            <person name="Zhang X."/>
            <person name="Wang H."/>
            <person name="Yang Z."/>
            <person name="Liu X."/>
            <person name="Jiang W."/>
            <person name="Mao L."/>
            <person name="Kong X."/>
            <person name="Jiao Y."/>
            <person name="Jia J."/>
        </authorList>
    </citation>
    <scope>NUCLEOTIDE SEQUENCE [LARGE SCALE GENOMIC DNA]</scope>
    <source>
        <strain evidence="3">cv. AL8/78</strain>
    </source>
</reference>
<dbReference type="SUPFAM" id="SSF55753">
    <property type="entry name" value="Actin depolymerizing proteins"/>
    <property type="match status" value="1"/>
</dbReference>
<feature type="domain" description="Gelsolin-like" evidence="1">
    <location>
        <begin position="49"/>
        <end position="117"/>
    </location>
</feature>
<name>A0A453GVK7_AEGTS</name>
<dbReference type="GO" id="GO:0051014">
    <property type="term" value="P:actin filament severing"/>
    <property type="evidence" value="ECO:0007669"/>
    <property type="project" value="TreeGrafter"/>
</dbReference>
<dbReference type="PANTHER" id="PTHR11977:SF91">
    <property type="entry name" value="VILLIN-3"/>
    <property type="match status" value="1"/>
</dbReference>
<dbReference type="AlphaFoldDB" id="A0A453GVK7"/>
<dbReference type="PANTHER" id="PTHR11977">
    <property type="entry name" value="VILLIN"/>
    <property type="match status" value="1"/>
</dbReference>
<reference evidence="3" key="1">
    <citation type="journal article" date="2014" name="Science">
        <title>Ancient hybridizations among the ancestral genomes of bread wheat.</title>
        <authorList>
            <consortium name="International Wheat Genome Sequencing Consortium,"/>
            <person name="Marcussen T."/>
            <person name="Sandve S.R."/>
            <person name="Heier L."/>
            <person name="Spannagl M."/>
            <person name="Pfeifer M."/>
            <person name="Jakobsen K.S."/>
            <person name="Wulff B.B."/>
            <person name="Steuernagel B."/>
            <person name="Mayer K.F."/>
            <person name="Olsen O.A."/>
        </authorList>
    </citation>
    <scope>NUCLEOTIDE SEQUENCE [LARGE SCALE GENOMIC DNA]</scope>
    <source>
        <strain evidence="3">cv. AL8/78</strain>
    </source>
</reference>
<dbReference type="GO" id="GO:0051015">
    <property type="term" value="F:actin filament binding"/>
    <property type="evidence" value="ECO:0007669"/>
    <property type="project" value="InterPro"/>
</dbReference>
<organism evidence="2 3">
    <name type="scientific">Aegilops tauschii subsp. strangulata</name>
    <name type="common">Goatgrass</name>
    <dbReference type="NCBI Taxonomy" id="200361"/>
    <lineage>
        <taxon>Eukaryota</taxon>
        <taxon>Viridiplantae</taxon>
        <taxon>Streptophyta</taxon>
        <taxon>Embryophyta</taxon>
        <taxon>Tracheophyta</taxon>
        <taxon>Spermatophyta</taxon>
        <taxon>Magnoliopsida</taxon>
        <taxon>Liliopsida</taxon>
        <taxon>Poales</taxon>
        <taxon>Poaceae</taxon>
        <taxon>BOP clade</taxon>
        <taxon>Pooideae</taxon>
        <taxon>Triticodae</taxon>
        <taxon>Triticeae</taxon>
        <taxon>Triticinae</taxon>
        <taxon>Aegilops</taxon>
    </lineage>
</organism>
<dbReference type="InterPro" id="IPR029006">
    <property type="entry name" value="ADF-H/Gelsolin-like_dom_sf"/>
</dbReference>
<sequence length="174" mass="19376">RQGFNVKAVAKSAPVKEEPLPQIDCTGNLQVWRVNDSEKTFLSFSEQCKFYSGDCYIFQYSYPGDDGEECLIGTWFGKKSIEEERAAATSLANKMVESLKFQAVLVRLYEGKEPIEFFPIFQNLVIFKGGASTGYKKFVSENGSQDDTYSESGVALFRVQGSGPDNMQAIQVDA</sequence>
<keyword evidence="3" id="KW-1185">Reference proteome</keyword>
<dbReference type="EnsemblPlants" id="AET3Gv21221800.25">
    <property type="protein sequence ID" value="AET3Gv21221800.25"/>
    <property type="gene ID" value="AET3Gv21221800"/>
</dbReference>
<dbReference type="SMART" id="SM00262">
    <property type="entry name" value="GEL"/>
    <property type="match status" value="1"/>
</dbReference>
<dbReference type="Pfam" id="PF00626">
    <property type="entry name" value="Gelsolin"/>
    <property type="match status" value="1"/>
</dbReference>
<dbReference type="FunFam" id="3.40.20.10:FF:000033">
    <property type="entry name" value="Villin-4"/>
    <property type="match status" value="1"/>
</dbReference>
<dbReference type="Gramene" id="AET3Gv21221800.25">
    <property type="protein sequence ID" value="AET3Gv21221800.25"/>
    <property type="gene ID" value="AET3Gv21221800"/>
</dbReference>
<protein>
    <recommendedName>
        <fullName evidence="1">Gelsolin-like domain-containing protein</fullName>
    </recommendedName>
</protein>
<dbReference type="PRINTS" id="PR00597">
    <property type="entry name" value="GELSOLIN"/>
</dbReference>
<dbReference type="InterPro" id="IPR007123">
    <property type="entry name" value="Gelsolin-like_dom"/>
</dbReference>
<evidence type="ECO:0000259" key="1">
    <source>
        <dbReference type="Pfam" id="PF00626"/>
    </source>
</evidence>
<dbReference type="CDD" id="cd11293">
    <property type="entry name" value="gelsolin_S4_like"/>
    <property type="match status" value="1"/>
</dbReference>
<dbReference type="Proteomes" id="UP000015105">
    <property type="component" value="Chromosome 3D"/>
</dbReference>
<reference evidence="2" key="3">
    <citation type="journal article" date="2017" name="Nature">
        <title>Genome sequence of the progenitor of the wheat D genome Aegilops tauschii.</title>
        <authorList>
            <person name="Luo M.C."/>
            <person name="Gu Y.Q."/>
            <person name="Puiu D."/>
            <person name="Wang H."/>
            <person name="Twardziok S.O."/>
            <person name="Deal K.R."/>
            <person name="Huo N."/>
            <person name="Zhu T."/>
            <person name="Wang L."/>
            <person name="Wang Y."/>
            <person name="McGuire P.E."/>
            <person name="Liu S."/>
            <person name="Long H."/>
            <person name="Ramasamy R.K."/>
            <person name="Rodriguez J.C."/>
            <person name="Van S.L."/>
            <person name="Yuan L."/>
            <person name="Wang Z."/>
            <person name="Xia Z."/>
            <person name="Xiao L."/>
            <person name="Anderson O.D."/>
            <person name="Ouyang S."/>
            <person name="Liang Y."/>
            <person name="Zimin A.V."/>
            <person name="Pertea G."/>
            <person name="Qi P."/>
            <person name="Bennetzen J.L."/>
            <person name="Dai X."/>
            <person name="Dawson M.W."/>
            <person name="Muller H.G."/>
            <person name="Kugler K."/>
            <person name="Rivarola-Duarte L."/>
            <person name="Spannagl M."/>
            <person name="Mayer K.F.X."/>
            <person name="Lu F.H."/>
            <person name="Bevan M.W."/>
            <person name="Leroy P."/>
            <person name="Li P."/>
            <person name="You F.M."/>
            <person name="Sun Q."/>
            <person name="Liu Z."/>
            <person name="Lyons E."/>
            <person name="Wicker T."/>
            <person name="Salzberg S.L."/>
            <person name="Devos K.M."/>
            <person name="Dvorak J."/>
        </authorList>
    </citation>
    <scope>NUCLEOTIDE SEQUENCE [LARGE SCALE GENOMIC DNA]</scope>
    <source>
        <strain evidence="2">cv. AL8/78</strain>
    </source>
</reference>
<proteinExistence type="predicted"/>
<reference evidence="2" key="4">
    <citation type="submission" date="2019-03" db="UniProtKB">
        <authorList>
            <consortium name="EnsemblPlants"/>
        </authorList>
    </citation>
    <scope>IDENTIFICATION</scope>
</reference>